<evidence type="ECO:0000313" key="3">
    <source>
        <dbReference type="Proteomes" id="UP001066276"/>
    </source>
</evidence>
<dbReference type="EMBL" id="JANPWB010000013">
    <property type="protein sequence ID" value="KAJ1103760.1"/>
    <property type="molecule type" value="Genomic_DNA"/>
</dbReference>
<dbReference type="AlphaFoldDB" id="A0AAV7MTZ4"/>
<feature type="compositionally biased region" description="Polar residues" evidence="1">
    <location>
        <begin position="96"/>
        <end position="111"/>
    </location>
</feature>
<name>A0AAV7MTZ4_PLEWA</name>
<gene>
    <name evidence="2" type="ORF">NDU88_001181</name>
</gene>
<organism evidence="2 3">
    <name type="scientific">Pleurodeles waltl</name>
    <name type="common">Iberian ribbed newt</name>
    <dbReference type="NCBI Taxonomy" id="8319"/>
    <lineage>
        <taxon>Eukaryota</taxon>
        <taxon>Metazoa</taxon>
        <taxon>Chordata</taxon>
        <taxon>Craniata</taxon>
        <taxon>Vertebrata</taxon>
        <taxon>Euteleostomi</taxon>
        <taxon>Amphibia</taxon>
        <taxon>Batrachia</taxon>
        <taxon>Caudata</taxon>
        <taxon>Salamandroidea</taxon>
        <taxon>Salamandridae</taxon>
        <taxon>Pleurodelinae</taxon>
        <taxon>Pleurodeles</taxon>
    </lineage>
</organism>
<accession>A0AAV7MTZ4</accession>
<keyword evidence="3" id="KW-1185">Reference proteome</keyword>
<dbReference type="Proteomes" id="UP001066276">
    <property type="component" value="Chromosome 9"/>
</dbReference>
<evidence type="ECO:0000313" key="2">
    <source>
        <dbReference type="EMBL" id="KAJ1103760.1"/>
    </source>
</evidence>
<feature type="region of interest" description="Disordered" evidence="1">
    <location>
        <begin position="218"/>
        <end position="279"/>
    </location>
</feature>
<comment type="caution">
    <text evidence="2">The sequence shown here is derived from an EMBL/GenBank/DDBJ whole genome shotgun (WGS) entry which is preliminary data.</text>
</comment>
<protein>
    <submittedName>
        <fullName evidence="2">Uncharacterized protein</fullName>
    </submittedName>
</protein>
<evidence type="ECO:0000256" key="1">
    <source>
        <dbReference type="SAM" id="MobiDB-lite"/>
    </source>
</evidence>
<sequence length="279" mass="29045">MVRTAADVTAADVTAADVTAIFYLFNHSIPDLRQERTYTASAAVTSVWKRQWLVRLGKGPLPSLQKSCRGLWTGSSPSTRYSTVLQTNRYVECTGHQDSQCGTEPQHSQSPPVKHQKLDSARRERGKTPASKATHKGPGGSVNSAVTPPKVGKGQKKSPKSGRSSTAERTAIIPAAQEATASPIVTGQEATASPIVTGQEATARVTVQGASPIVTGQEATARVTAQEASPIVTGQEATASHSPAGQEATARPRVTGQEATTSHSPAGQEGPASHSPADP</sequence>
<feature type="region of interest" description="Disordered" evidence="1">
    <location>
        <begin position="96"/>
        <end position="168"/>
    </location>
</feature>
<reference evidence="2" key="1">
    <citation type="journal article" date="2022" name="bioRxiv">
        <title>Sequencing and chromosome-scale assembly of the giantPleurodeles waltlgenome.</title>
        <authorList>
            <person name="Brown T."/>
            <person name="Elewa A."/>
            <person name="Iarovenko S."/>
            <person name="Subramanian E."/>
            <person name="Araus A.J."/>
            <person name="Petzold A."/>
            <person name="Susuki M."/>
            <person name="Suzuki K.-i.T."/>
            <person name="Hayashi T."/>
            <person name="Toyoda A."/>
            <person name="Oliveira C."/>
            <person name="Osipova E."/>
            <person name="Leigh N.D."/>
            <person name="Simon A."/>
            <person name="Yun M.H."/>
        </authorList>
    </citation>
    <scope>NUCLEOTIDE SEQUENCE</scope>
    <source>
        <strain evidence="2">20211129_DDA</strain>
        <tissue evidence="2">Liver</tissue>
    </source>
</reference>
<feature type="compositionally biased region" description="Basic and acidic residues" evidence="1">
    <location>
        <begin position="116"/>
        <end position="127"/>
    </location>
</feature>
<proteinExistence type="predicted"/>